<keyword evidence="2" id="KW-1185">Reference proteome</keyword>
<evidence type="ECO:0000313" key="1">
    <source>
        <dbReference type="EMBL" id="PVU95428.1"/>
    </source>
</evidence>
<dbReference type="EMBL" id="MBFT01000187">
    <property type="protein sequence ID" value="PVU95428.1"/>
    <property type="molecule type" value="Genomic_DNA"/>
</dbReference>
<reference evidence="1 2" key="1">
    <citation type="journal article" date="2018" name="MBio">
        <title>Comparative Genomics Reveals the Core Gene Toolbox for the Fungus-Insect Symbiosis.</title>
        <authorList>
            <person name="Wang Y."/>
            <person name="Stata M."/>
            <person name="Wang W."/>
            <person name="Stajich J.E."/>
            <person name="White M.M."/>
            <person name="Moncalvo J.M."/>
        </authorList>
    </citation>
    <scope>NUCLEOTIDE SEQUENCE [LARGE SCALE GENOMIC DNA]</scope>
    <source>
        <strain evidence="1 2">AUS-77-4</strain>
    </source>
</reference>
<dbReference type="AlphaFoldDB" id="A0A2T9YSW3"/>
<gene>
    <name evidence="1" type="ORF">BB559_002724</name>
</gene>
<dbReference type="OrthoDB" id="5592268at2759"/>
<protein>
    <submittedName>
        <fullName evidence="1">Uncharacterized protein</fullName>
    </submittedName>
</protein>
<evidence type="ECO:0000313" key="2">
    <source>
        <dbReference type="Proteomes" id="UP000245699"/>
    </source>
</evidence>
<name>A0A2T9YSW3_9FUNG</name>
<sequence>MKKIIDNQGDWKRLSPAEMMFGVPLVMPHEWKPPAEIDNVEESILERVGKINLYKEDIRGLGLRNIFSA</sequence>
<proteinExistence type="predicted"/>
<organism evidence="1 2">
    <name type="scientific">Furculomyces boomerangus</name>
    <dbReference type="NCBI Taxonomy" id="61424"/>
    <lineage>
        <taxon>Eukaryota</taxon>
        <taxon>Fungi</taxon>
        <taxon>Fungi incertae sedis</taxon>
        <taxon>Zoopagomycota</taxon>
        <taxon>Kickxellomycotina</taxon>
        <taxon>Harpellomycetes</taxon>
        <taxon>Harpellales</taxon>
        <taxon>Harpellaceae</taxon>
        <taxon>Furculomyces</taxon>
    </lineage>
</organism>
<accession>A0A2T9YSW3</accession>
<comment type="caution">
    <text evidence="1">The sequence shown here is derived from an EMBL/GenBank/DDBJ whole genome shotgun (WGS) entry which is preliminary data.</text>
</comment>
<dbReference type="Proteomes" id="UP000245699">
    <property type="component" value="Unassembled WGS sequence"/>
</dbReference>